<dbReference type="SUPFAM" id="SSF52047">
    <property type="entry name" value="RNI-like"/>
    <property type="match status" value="1"/>
</dbReference>
<accession>A0A8K0UG17</accession>
<evidence type="ECO:0000313" key="1">
    <source>
        <dbReference type="EMBL" id="KAH8084367.1"/>
    </source>
</evidence>
<dbReference type="InterPro" id="IPR032675">
    <property type="entry name" value="LRR_dom_sf"/>
</dbReference>
<gene>
    <name evidence="1" type="ORF">BXZ70DRAFT_1012050</name>
</gene>
<name>A0A8K0UG17_9AGAR</name>
<protein>
    <submittedName>
        <fullName evidence="1">Uncharacterized protein</fullName>
    </submittedName>
</protein>
<dbReference type="AlphaFoldDB" id="A0A8K0UG17"/>
<reference evidence="1" key="1">
    <citation type="journal article" date="2021" name="New Phytol.">
        <title>Evolutionary innovations through gain and loss of genes in the ectomycorrhizal Boletales.</title>
        <authorList>
            <person name="Wu G."/>
            <person name="Miyauchi S."/>
            <person name="Morin E."/>
            <person name="Kuo A."/>
            <person name="Drula E."/>
            <person name="Varga T."/>
            <person name="Kohler A."/>
            <person name="Feng B."/>
            <person name="Cao Y."/>
            <person name="Lipzen A."/>
            <person name="Daum C."/>
            <person name="Hundley H."/>
            <person name="Pangilinan J."/>
            <person name="Johnson J."/>
            <person name="Barry K."/>
            <person name="LaButti K."/>
            <person name="Ng V."/>
            <person name="Ahrendt S."/>
            <person name="Min B."/>
            <person name="Choi I.G."/>
            <person name="Park H."/>
            <person name="Plett J.M."/>
            <person name="Magnuson J."/>
            <person name="Spatafora J.W."/>
            <person name="Nagy L.G."/>
            <person name="Henrissat B."/>
            <person name="Grigoriev I.V."/>
            <person name="Yang Z.L."/>
            <person name="Xu J."/>
            <person name="Martin F.M."/>
        </authorList>
    </citation>
    <scope>NUCLEOTIDE SEQUENCE</scope>
    <source>
        <strain evidence="1">KKN 215</strain>
    </source>
</reference>
<evidence type="ECO:0000313" key="2">
    <source>
        <dbReference type="Proteomes" id="UP000813824"/>
    </source>
</evidence>
<proteinExistence type="predicted"/>
<organism evidence="1 2">
    <name type="scientific">Cristinia sonorae</name>
    <dbReference type="NCBI Taxonomy" id="1940300"/>
    <lineage>
        <taxon>Eukaryota</taxon>
        <taxon>Fungi</taxon>
        <taxon>Dikarya</taxon>
        <taxon>Basidiomycota</taxon>
        <taxon>Agaricomycotina</taxon>
        <taxon>Agaricomycetes</taxon>
        <taxon>Agaricomycetidae</taxon>
        <taxon>Agaricales</taxon>
        <taxon>Pleurotineae</taxon>
        <taxon>Stephanosporaceae</taxon>
        <taxon>Cristinia</taxon>
    </lineage>
</organism>
<dbReference type="Gene3D" id="3.80.10.10">
    <property type="entry name" value="Ribonuclease Inhibitor"/>
    <property type="match status" value="1"/>
</dbReference>
<dbReference type="Proteomes" id="UP000813824">
    <property type="component" value="Unassembled WGS sequence"/>
</dbReference>
<dbReference type="OrthoDB" id="2788229at2759"/>
<sequence length="391" mass="43869">MFPQIPPELNDRIIDHLHDDVCSLSACGLTSRAWLPSVRYHRFGSTVVTVPRLAAFRSLIDNTPEIGTFVQGFTLGTHFPGFHRVLPADDSLLPAILTALPYVNDIQVVSFTWNTRFQAFSQAYPALQHLTFVNCMFPTELAHGFPLFLATFPFLRSLSLQNPSFSHPGRNWEWDETVPRPPLTDLCLTRVPGTAALCHWLRSASQESTIKSFTTNVGEVWKAEQALHVFRCFGHSIRTLDLTLDSYSGLAAIFEEAQFSIEGCTGLHVLHLELHLHGMCVKTNSDLRWISVILSQISSPNIHTITFSLCADPMSDYRGLDSECAVRPLQVASFTNLIEFDWEDIHTARMKDPQPALVVKGQGLSDSLRSHLEALGLLPLWSQSYQFNTSY</sequence>
<dbReference type="EMBL" id="JAEVFJ010000046">
    <property type="protein sequence ID" value="KAH8084367.1"/>
    <property type="molecule type" value="Genomic_DNA"/>
</dbReference>
<comment type="caution">
    <text evidence="1">The sequence shown here is derived from an EMBL/GenBank/DDBJ whole genome shotgun (WGS) entry which is preliminary data.</text>
</comment>
<keyword evidence="2" id="KW-1185">Reference proteome</keyword>